<evidence type="ECO:0000256" key="5">
    <source>
        <dbReference type="ARBA" id="ARBA00008391"/>
    </source>
</evidence>
<evidence type="ECO:0000256" key="7">
    <source>
        <dbReference type="ARBA" id="ARBA00011893"/>
    </source>
</evidence>
<dbReference type="GO" id="GO:0005737">
    <property type="term" value="C:cytoplasm"/>
    <property type="evidence" value="ECO:0007669"/>
    <property type="project" value="UniProtKB-SubCell"/>
</dbReference>
<keyword evidence="13" id="KW-0812">Transmembrane</keyword>
<comment type="pathway">
    <text evidence="4 12">Purine metabolism; AMP biosynthesis via salvage pathway; AMP from adenine: step 1/1.</text>
</comment>
<keyword evidence="9 12" id="KW-0328">Glycosyltransferase</keyword>
<dbReference type="InterPro" id="IPR005764">
    <property type="entry name" value="Ade_phspho_trans"/>
</dbReference>
<dbReference type="FunFam" id="3.40.50.2020:FF:000004">
    <property type="entry name" value="Adenine phosphoribosyltransferase"/>
    <property type="match status" value="1"/>
</dbReference>
<dbReference type="GO" id="GO:0044209">
    <property type="term" value="P:AMP salvage"/>
    <property type="evidence" value="ECO:0007669"/>
    <property type="project" value="UniProtKB-UniRule"/>
</dbReference>
<dbReference type="InterPro" id="IPR050054">
    <property type="entry name" value="UPRTase/APRTase"/>
</dbReference>
<dbReference type="NCBIfam" id="NF002636">
    <property type="entry name" value="PRK02304.1-5"/>
    <property type="match status" value="1"/>
</dbReference>
<evidence type="ECO:0000256" key="9">
    <source>
        <dbReference type="ARBA" id="ARBA00022676"/>
    </source>
</evidence>
<dbReference type="SUPFAM" id="SSF53271">
    <property type="entry name" value="PRTase-like"/>
    <property type="match status" value="1"/>
</dbReference>
<comment type="subunit">
    <text evidence="6 12">Homodimer.</text>
</comment>
<keyword evidence="8 12" id="KW-0963">Cytoplasm</keyword>
<dbReference type="HAMAP" id="MF_00004">
    <property type="entry name" value="Aden_phosphoribosyltr"/>
    <property type="match status" value="1"/>
</dbReference>
<dbReference type="PANTHER" id="PTHR32315">
    <property type="entry name" value="ADENINE PHOSPHORIBOSYLTRANSFERASE"/>
    <property type="match status" value="1"/>
</dbReference>
<gene>
    <name evidence="12" type="primary">apt</name>
    <name evidence="14" type="ORF">A3C16_01680</name>
</gene>
<sequence>MKNYRKAIRSTKDFPKRGVIFWDVTPLCEDPILFHSAIADIKKHFQKKAITTIVAIEAKGFVVGAALAYAMRLPLVLIRKPGLTPGRTFAETFQKEYGLGEYQVKQGALHIHDSVLLVYDIMAGSGAAEAGIRLVERTGGKIAGLAFIIELEYLGGRKRLDRYDIFSLVKISRKTS</sequence>
<dbReference type="Gene3D" id="3.40.50.2020">
    <property type="match status" value="1"/>
</dbReference>
<accession>A0A1G2KUL9</accession>
<dbReference type="CDD" id="cd06223">
    <property type="entry name" value="PRTases_typeI"/>
    <property type="match status" value="1"/>
</dbReference>
<dbReference type="EMBL" id="MHQL01000020">
    <property type="protein sequence ID" value="OHA03138.1"/>
    <property type="molecule type" value="Genomic_DNA"/>
</dbReference>
<evidence type="ECO:0000256" key="1">
    <source>
        <dbReference type="ARBA" id="ARBA00000868"/>
    </source>
</evidence>
<organism evidence="14 15">
    <name type="scientific">Candidatus Sungbacteria bacterium RIFCSPHIGHO2_02_FULL_51_29</name>
    <dbReference type="NCBI Taxonomy" id="1802273"/>
    <lineage>
        <taxon>Bacteria</taxon>
        <taxon>Candidatus Sungiibacteriota</taxon>
    </lineage>
</organism>
<dbReference type="UniPathway" id="UPA00588">
    <property type="reaction ID" value="UER00646"/>
</dbReference>
<protein>
    <recommendedName>
        <fullName evidence="7 12">Adenine phosphoribosyltransferase</fullName>
        <shortName evidence="12">APRT</shortName>
        <ecNumber evidence="7 12">2.4.2.7</ecNumber>
    </recommendedName>
</protein>
<reference evidence="14 15" key="1">
    <citation type="journal article" date="2016" name="Nat. Commun.">
        <title>Thousands of microbial genomes shed light on interconnected biogeochemical processes in an aquifer system.</title>
        <authorList>
            <person name="Anantharaman K."/>
            <person name="Brown C.T."/>
            <person name="Hug L.A."/>
            <person name="Sharon I."/>
            <person name="Castelle C.J."/>
            <person name="Probst A.J."/>
            <person name="Thomas B.C."/>
            <person name="Singh A."/>
            <person name="Wilkins M.J."/>
            <person name="Karaoz U."/>
            <person name="Brodie E.L."/>
            <person name="Williams K.H."/>
            <person name="Hubbard S.S."/>
            <person name="Banfield J.F."/>
        </authorList>
    </citation>
    <scope>NUCLEOTIDE SEQUENCE [LARGE SCALE GENOMIC DNA]</scope>
</reference>
<name>A0A1G2KUL9_9BACT</name>
<dbReference type="GO" id="GO:0006168">
    <property type="term" value="P:adenine salvage"/>
    <property type="evidence" value="ECO:0007669"/>
    <property type="project" value="InterPro"/>
</dbReference>
<evidence type="ECO:0000256" key="11">
    <source>
        <dbReference type="ARBA" id="ARBA00022726"/>
    </source>
</evidence>
<evidence type="ECO:0000256" key="12">
    <source>
        <dbReference type="HAMAP-Rule" id="MF_00004"/>
    </source>
</evidence>
<evidence type="ECO:0000256" key="10">
    <source>
        <dbReference type="ARBA" id="ARBA00022679"/>
    </source>
</evidence>
<evidence type="ECO:0000256" key="4">
    <source>
        <dbReference type="ARBA" id="ARBA00004659"/>
    </source>
</evidence>
<keyword evidence="10 12" id="KW-0808">Transferase</keyword>
<dbReference type="GO" id="GO:0002055">
    <property type="term" value="F:adenine binding"/>
    <property type="evidence" value="ECO:0007669"/>
    <property type="project" value="TreeGrafter"/>
</dbReference>
<evidence type="ECO:0000256" key="3">
    <source>
        <dbReference type="ARBA" id="ARBA00004496"/>
    </source>
</evidence>
<evidence type="ECO:0000256" key="13">
    <source>
        <dbReference type="SAM" id="Phobius"/>
    </source>
</evidence>
<dbReference type="GO" id="GO:0006166">
    <property type="term" value="P:purine ribonucleoside salvage"/>
    <property type="evidence" value="ECO:0007669"/>
    <property type="project" value="UniProtKB-KW"/>
</dbReference>
<comment type="similarity">
    <text evidence="5 12">Belongs to the purine/pyrimidine phosphoribosyltransferase family.</text>
</comment>
<dbReference type="Proteomes" id="UP000177811">
    <property type="component" value="Unassembled WGS sequence"/>
</dbReference>
<feature type="transmembrane region" description="Helical" evidence="13">
    <location>
        <begin position="49"/>
        <end position="71"/>
    </location>
</feature>
<dbReference type="GO" id="GO:0003999">
    <property type="term" value="F:adenine phosphoribosyltransferase activity"/>
    <property type="evidence" value="ECO:0007669"/>
    <property type="project" value="UniProtKB-UniRule"/>
</dbReference>
<dbReference type="PANTHER" id="PTHR32315:SF3">
    <property type="entry name" value="ADENINE PHOSPHORIBOSYLTRANSFERASE"/>
    <property type="match status" value="1"/>
</dbReference>
<comment type="catalytic activity">
    <reaction evidence="1 12">
        <text>AMP + diphosphate = 5-phospho-alpha-D-ribose 1-diphosphate + adenine</text>
        <dbReference type="Rhea" id="RHEA:16609"/>
        <dbReference type="ChEBI" id="CHEBI:16708"/>
        <dbReference type="ChEBI" id="CHEBI:33019"/>
        <dbReference type="ChEBI" id="CHEBI:58017"/>
        <dbReference type="ChEBI" id="CHEBI:456215"/>
        <dbReference type="EC" id="2.4.2.7"/>
    </reaction>
</comment>
<comment type="caution">
    <text evidence="14">The sequence shown here is derived from an EMBL/GenBank/DDBJ whole genome shotgun (WGS) entry which is preliminary data.</text>
</comment>
<dbReference type="InterPro" id="IPR029057">
    <property type="entry name" value="PRTase-like"/>
</dbReference>
<dbReference type="EC" id="2.4.2.7" evidence="7 12"/>
<dbReference type="AlphaFoldDB" id="A0A1G2KUL9"/>
<evidence type="ECO:0000256" key="8">
    <source>
        <dbReference type="ARBA" id="ARBA00022490"/>
    </source>
</evidence>
<evidence type="ECO:0000256" key="2">
    <source>
        <dbReference type="ARBA" id="ARBA00003968"/>
    </source>
</evidence>
<keyword evidence="11 12" id="KW-0660">Purine salvage</keyword>
<comment type="function">
    <text evidence="2 12">Catalyzes a salvage reaction resulting in the formation of AMP, that is energically less costly than de novo synthesis.</text>
</comment>
<dbReference type="GO" id="GO:0016208">
    <property type="term" value="F:AMP binding"/>
    <property type="evidence" value="ECO:0007669"/>
    <property type="project" value="TreeGrafter"/>
</dbReference>
<proteinExistence type="inferred from homology"/>
<keyword evidence="13" id="KW-1133">Transmembrane helix</keyword>
<evidence type="ECO:0000256" key="6">
    <source>
        <dbReference type="ARBA" id="ARBA00011738"/>
    </source>
</evidence>
<evidence type="ECO:0000313" key="14">
    <source>
        <dbReference type="EMBL" id="OHA03138.1"/>
    </source>
</evidence>
<evidence type="ECO:0000313" key="15">
    <source>
        <dbReference type="Proteomes" id="UP000177811"/>
    </source>
</evidence>
<dbReference type="InterPro" id="IPR000836">
    <property type="entry name" value="PRTase_dom"/>
</dbReference>
<keyword evidence="13" id="KW-0472">Membrane</keyword>
<comment type="subcellular location">
    <subcellularLocation>
        <location evidence="3 12">Cytoplasm</location>
    </subcellularLocation>
</comment>